<dbReference type="InterPro" id="IPR050491">
    <property type="entry name" value="AmpC-like"/>
</dbReference>
<evidence type="ECO:0000313" key="3">
    <source>
        <dbReference type="EMBL" id="MBB1154473.1"/>
    </source>
</evidence>
<evidence type="ECO:0000259" key="2">
    <source>
        <dbReference type="Pfam" id="PF00144"/>
    </source>
</evidence>
<sequence>MLTTVPFVLTAALLAPAAPATTDPVRTVAQEAVSAGATGVQIRSVRDGHFRTVTAGVSELDSRKPLSPTGRFRIGSTTKSFVATVTMQLVAEHRLGLDTPVERYLPGLLPHGNEITVRMLLQHTSGLYNYLRTISLAGTDLEKVRYQHFSPEQLVAVATAQPLDFPPGSKYSYSNTNYTVLGMLIERTTGHAWGDEVAKRILRPLGMHDTTVPGDRTRIPGRHAHGYQEMNGKLVDVSELNPSVAGAAGEIISTTADLDKFVEALATGRLVPPALLGQMTTPRSAIDEYGLGLQTRTTPCGIPVFGHTGGIPGYGTVAFTSADGKRRVEASLTLGRGPDNDTFYALIDKAICA</sequence>
<keyword evidence="1" id="KW-0732">Signal</keyword>
<reference evidence="3 4" key="1">
    <citation type="submission" date="2020-08" db="EMBL/GenBank/DDBJ databases">
        <title>Amycolatopsis sp. nov. DR6-1 isolated from Dendrobium heterocarpum.</title>
        <authorList>
            <person name="Tedsree N."/>
            <person name="Kuncharoen N."/>
            <person name="Likhitwitayawuid K."/>
            <person name="Tanasupawat S."/>
        </authorList>
    </citation>
    <scope>NUCLEOTIDE SEQUENCE [LARGE SCALE GENOMIC DNA]</scope>
    <source>
        <strain evidence="3 4">DR6-1</strain>
    </source>
</reference>
<proteinExistence type="predicted"/>
<feature type="chain" id="PRO_5039172726" evidence="1">
    <location>
        <begin position="18"/>
        <end position="353"/>
    </location>
</feature>
<comment type="caution">
    <text evidence="3">The sequence shown here is derived from an EMBL/GenBank/DDBJ whole genome shotgun (WGS) entry which is preliminary data.</text>
</comment>
<dbReference type="PANTHER" id="PTHR46825:SF7">
    <property type="entry name" value="D-ALANYL-D-ALANINE CARBOXYPEPTIDASE"/>
    <property type="match status" value="1"/>
</dbReference>
<keyword evidence="4" id="KW-1185">Reference proteome</keyword>
<protein>
    <submittedName>
        <fullName evidence="3">Beta-lactamase family protein</fullName>
    </submittedName>
</protein>
<dbReference type="AlphaFoldDB" id="A0A7W3VWE6"/>
<feature type="signal peptide" evidence="1">
    <location>
        <begin position="1"/>
        <end position="17"/>
    </location>
</feature>
<dbReference type="PANTHER" id="PTHR46825">
    <property type="entry name" value="D-ALANYL-D-ALANINE-CARBOXYPEPTIDASE/ENDOPEPTIDASE AMPH"/>
    <property type="match status" value="1"/>
</dbReference>
<dbReference type="RefSeq" id="WP_182891512.1">
    <property type="nucleotide sequence ID" value="NZ_JACGZW010000004.1"/>
</dbReference>
<dbReference type="Gene3D" id="3.40.710.10">
    <property type="entry name" value="DD-peptidase/beta-lactamase superfamily"/>
    <property type="match status" value="1"/>
</dbReference>
<dbReference type="InterPro" id="IPR012338">
    <property type="entry name" value="Beta-lactam/transpept-like"/>
</dbReference>
<dbReference type="Pfam" id="PF00144">
    <property type="entry name" value="Beta-lactamase"/>
    <property type="match status" value="1"/>
</dbReference>
<evidence type="ECO:0000256" key="1">
    <source>
        <dbReference type="SAM" id="SignalP"/>
    </source>
</evidence>
<organism evidence="3 4">
    <name type="scientific">Amycolatopsis dendrobii</name>
    <dbReference type="NCBI Taxonomy" id="2760662"/>
    <lineage>
        <taxon>Bacteria</taxon>
        <taxon>Bacillati</taxon>
        <taxon>Actinomycetota</taxon>
        <taxon>Actinomycetes</taxon>
        <taxon>Pseudonocardiales</taxon>
        <taxon>Pseudonocardiaceae</taxon>
        <taxon>Amycolatopsis</taxon>
    </lineage>
</organism>
<feature type="domain" description="Beta-lactamase-related" evidence="2">
    <location>
        <begin position="30"/>
        <end position="321"/>
    </location>
</feature>
<accession>A0A7W3VWE6</accession>
<dbReference type="EMBL" id="JACGZW010000004">
    <property type="protein sequence ID" value="MBB1154473.1"/>
    <property type="molecule type" value="Genomic_DNA"/>
</dbReference>
<name>A0A7W3VWE6_9PSEU</name>
<gene>
    <name evidence="3" type="ORF">H4281_15125</name>
</gene>
<dbReference type="SUPFAM" id="SSF56601">
    <property type="entry name" value="beta-lactamase/transpeptidase-like"/>
    <property type="match status" value="1"/>
</dbReference>
<dbReference type="Proteomes" id="UP000526734">
    <property type="component" value="Unassembled WGS sequence"/>
</dbReference>
<dbReference type="InterPro" id="IPR001466">
    <property type="entry name" value="Beta-lactam-related"/>
</dbReference>
<evidence type="ECO:0000313" key="4">
    <source>
        <dbReference type="Proteomes" id="UP000526734"/>
    </source>
</evidence>